<accession>A0A0C1BYY9</accession>
<dbReference type="InterPro" id="IPR021272">
    <property type="entry name" value="DUF2851"/>
</dbReference>
<dbReference type="AlphaFoldDB" id="A0A0C1BYY9"/>
<reference evidence="1 2" key="1">
    <citation type="journal article" date="2014" name="Mol. Biol. Evol.">
        <title>Massive expansion of Ubiquitination-related gene families within the Chlamydiae.</title>
        <authorList>
            <person name="Domman D."/>
            <person name="Collingro A."/>
            <person name="Lagkouvardos I."/>
            <person name="Gehre L."/>
            <person name="Weinmaier T."/>
            <person name="Rattei T."/>
            <person name="Subtil A."/>
            <person name="Horn M."/>
        </authorList>
    </citation>
    <scope>NUCLEOTIDE SEQUENCE [LARGE SCALE GENOMIC DNA]</scope>
    <source>
        <strain evidence="1 2">OEW1</strain>
    </source>
</reference>
<dbReference type="PATRIC" id="fig|83552.4.peg.2258"/>
<dbReference type="Pfam" id="PF11013">
    <property type="entry name" value="DUF2851"/>
    <property type="match status" value="1"/>
</dbReference>
<dbReference type="EMBL" id="JSAM01000111">
    <property type="protein sequence ID" value="KIA76611.1"/>
    <property type="molecule type" value="Genomic_DNA"/>
</dbReference>
<proteinExistence type="predicted"/>
<sequence>MASQYHLKKSCAMTNLYENLLFPSLRQMMHEKSESYESLRERHVQIMWLEQKFFTLLHTTQGFPIQILSPGIWNAEAGPDFLKAHIKIGQQELRGDIELHLTARQWEEHKHNRDSRYNQVILHVAFWEDKQEKELFTSLGESIYQCYLEKSLTIPIPKICQSIDIELYPYEQFVGSGRCAEEIFQKISEDDLKTLFTSASRWRLKQKWAHLNAEITDPSLRFLTGIAGVLGYKNNTAAFQQLFQWIFPFRQLPKENLLVLAMGVCGFFNTHFQNLWKDSVYYQQLFHIFLSTFSHLTLPQFKLHLHQIRPFNHPVRRLALLLELVCNESFLTLEHALNAFWERSWREISNEKEGGLFYKQLMLHFPQFISTYWSTHYTFEEKAQENSLSLLGDDLKGKILLNVFCPALFHRISLKEDLEQLSAFHLFYSSIPHFPSRKTRYLIHRFFGNMTRGKCMKQGVIEQGAYQLHRDFCLHYEASCIGCPFVDRYHASQK</sequence>
<protein>
    <recommendedName>
        <fullName evidence="3">DUF2851 domain-containing protein</fullName>
    </recommendedName>
</protein>
<dbReference type="Proteomes" id="UP000031307">
    <property type="component" value="Unassembled WGS sequence"/>
</dbReference>
<evidence type="ECO:0008006" key="3">
    <source>
        <dbReference type="Google" id="ProtNLM"/>
    </source>
</evidence>
<gene>
    <name evidence="1" type="ORF">DB43_AA00360</name>
</gene>
<comment type="caution">
    <text evidence="1">The sequence shown here is derived from an EMBL/GenBank/DDBJ whole genome shotgun (WGS) entry which is preliminary data.</text>
</comment>
<evidence type="ECO:0000313" key="2">
    <source>
        <dbReference type="Proteomes" id="UP000031307"/>
    </source>
</evidence>
<evidence type="ECO:0000313" key="1">
    <source>
        <dbReference type="EMBL" id="KIA76611.1"/>
    </source>
</evidence>
<organism evidence="1 2">
    <name type="scientific">Parachlamydia acanthamoebae</name>
    <dbReference type="NCBI Taxonomy" id="83552"/>
    <lineage>
        <taxon>Bacteria</taxon>
        <taxon>Pseudomonadati</taxon>
        <taxon>Chlamydiota</taxon>
        <taxon>Chlamydiia</taxon>
        <taxon>Parachlamydiales</taxon>
        <taxon>Parachlamydiaceae</taxon>
        <taxon>Parachlamydia</taxon>
    </lineage>
</organism>
<name>A0A0C1BYY9_9BACT</name>